<gene>
    <name evidence="4" type="ORF">H6H00_31420</name>
</gene>
<dbReference type="InterPro" id="IPR050832">
    <property type="entry name" value="Bact_Acetyltransf"/>
</dbReference>
<keyword evidence="2" id="KW-0012">Acyltransferase</keyword>
<evidence type="ECO:0000256" key="1">
    <source>
        <dbReference type="ARBA" id="ARBA00022679"/>
    </source>
</evidence>
<dbReference type="KEGG" id="ppel:H6H00_31420"/>
<sequence>MLDLRPVPFDHPDALRLIAEVQAFYRERYGDEDLTPLDPSEFAAPRGFFLVGYVDGTPVASGGWRARDAGEDPELRDGDAELKRMYVSAAHRGRGYARLVLAELERTAAAAGRVRTVLETGTKQPEALALYASEGYEPMSTFGIYRGEPDSRCFAKLLRARVP</sequence>
<dbReference type="PROSITE" id="PS51186">
    <property type="entry name" value="GNAT"/>
    <property type="match status" value="1"/>
</dbReference>
<dbReference type="Pfam" id="PF00583">
    <property type="entry name" value="Acetyltransf_1"/>
    <property type="match status" value="1"/>
</dbReference>
<dbReference type="InterPro" id="IPR016181">
    <property type="entry name" value="Acyl_CoA_acyltransferase"/>
</dbReference>
<organism evidence="4 5">
    <name type="scientific">Pseudonocardia petroleophila</name>
    <dbReference type="NCBI Taxonomy" id="37331"/>
    <lineage>
        <taxon>Bacteria</taxon>
        <taxon>Bacillati</taxon>
        <taxon>Actinomycetota</taxon>
        <taxon>Actinomycetes</taxon>
        <taxon>Pseudonocardiales</taxon>
        <taxon>Pseudonocardiaceae</taxon>
        <taxon>Pseudonocardia</taxon>
    </lineage>
</organism>
<accession>A0A7G7MI57</accession>
<evidence type="ECO:0000313" key="5">
    <source>
        <dbReference type="Proteomes" id="UP000515728"/>
    </source>
</evidence>
<protein>
    <submittedName>
        <fullName evidence="4">GNAT family N-acetyltransferase</fullName>
    </submittedName>
</protein>
<dbReference type="Proteomes" id="UP000515728">
    <property type="component" value="Chromosome"/>
</dbReference>
<feature type="domain" description="N-acetyltransferase" evidence="3">
    <location>
        <begin position="2"/>
        <end position="163"/>
    </location>
</feature>
<dbReference type="Gene3D" id="3.40.630.30">
    <property type="match status" value="1"/>
</dbReference>
<evidence type="ECO:0000313" key="4">
    <source>
        <dbReference type="EMBL" id="QNG52468.1"/>
    </source>
</evidence>
<dbReference type="AlphaFoldDB" id="A0A7G7MI57"/>
<reference evidence="4 5" key="1">
    <citation type="submission" date="2020-08" db="EMBL/GenBank/DDBJ databases">
        <authorList>
            <person name="Mo P."/>
        </authorList>
    </citation>
    <scope>NUCLEOTIDE SEQUENCE [LARGE SCALE GENOMIC DNA]</scope>
    <source>
        <strain evidence="4 5">CGMCC 4.1532</strain>
    </source>
</reference>
<keyword evidence="5" id="KW-1185">Reference proteome</keyword>
<dbReference type="GO" id="GO:0016747">
    <property type="term" value="F:acyltransferase activity, transferring groups other than amino-acyl groups"/>
    <property type="evidence" value="ECO:0007669"/>
    <property type="project" value="InterPro"/>
</dbReference>
<evidence type="ECO:0000259" key="3">
    <source>
        <dbReference type="PROSITE" id="PS51186"/>
    </source>
</evidence>
<dbReference type="InterPro" id="IPR000182">
    <property type="entry name" value="GNAT_dom"/>
</dbReference>
<keyword evidence="1" id="KW-0808">Transferase</keyword>
<dbReference type="SUPFAM" id="SSF55729">
    <property type="entry name" value="Acyl-CoA N-acyltransferases (Nat)"/>
    <property type="match status" value="1"/>
</dbReference>
<dbReference type="PANTHER" id="PTHR43877:SF2">
    <property type="entry name" value="AMINOALKYLPHOSPHONATE N-ACETYLTRANSFERASE-RELATED"/>
    <property type="match status" value="1"/>
</dbReference>
<name>A0A7G7MI57_9PSEU</name>
<dbReference type="RefSeq" id="WP_185719252.1">
    <property type="nucleotide sequence ID" value="NZ_BAAAWI010000001.1"/>
</dbReference>
<proteinExistence type="predicted"/>
<dbReference type="EMBL" id="CP060131">
    <property type="protein sequence ID" value="QNG52468.1"/>
    <property type="molecule type" value="Genomic_DNA"/>
</dbReference>
<evidence type="ECO:0000256" key="2">
    <source>
        <dbReference type="ARBA" id="ARBA00023315"/>
    </source>
</evidence>
<dbReference type="CDD" id="cd04301">
    <property type="entry name" value="NAT_SF"/>
    <property type="match status" value="1"/>
</dbReference>
<dbReference type="PANTHER" id="PTHR43877">
    <property type="entry name" value="AMINOALKYLPHOSPHONATE N-ACETYLTRANSFERASE-RELATED-RELATED"/>
    <property type="match status" value="1"/>
</dbReference>